<feature type="transmembrane region" description="Helical" evidence="6">
    <location>
        <begin position="362"/>
        <end position="382"/>
    </location>
</feature>
<evidence type="ECO:0000259" key="8">
    <source>
        <dbReference type="Pfam" id="PF12704"/>
    </source>
</evidence>
<dbReference type="Proteomes" id="UP001302349">
    <property type="component" value="Chromosome"/>
</dbReference>
<gene>
    <name evidence="9" type="ORF">RT717_06015</name>
</gene>
<dbReference type="Pfam" id="PF02687">
    <property type="entry name" value="FtsX"/>
    <property type="match status" value="2"/>
</dbReference>
<evidence type="ECO:0000256" key="6">
    <source>
        <dbReference type="SAM" id="Phobius"/>
    </source>
</evidence>
<reference evidence="9 10" key="1">
    <citation type="journal article" date="2023" name="Microbiol. Resour. Announc.">
        <title>Complete Genome Sequence of Imperialibacter roseus strain P4T.</title>
        <authorList>
            <person name="Tizabi D.R."/>
            <person name="Bachvaroff T."/>
            <person name="Hill R.T."/>
        </authorList>
    </citation>
    <scope>NUCLEOTIDE SEQUENCE [LARGE SCALE GENOMIC DNA]</scope>
    <source>
        <strain evidence="9 10">P4T</strain>
    </source>
</reference>
<sequence length="869" mass="97857">MNKTNTPPRLAGKLLLKLLRDDLAEEVLGDLEEKFYLTAERKSLSKARRNYWYQTLHYLRPFAIRKTQSTNSNITTMFKHNLLLSFRNFKKYKSSFFINLVGLSTGLACALLIYLWVNDELHVDKFHKNDGRLYQVMMNHQMTNELTTGPSTPDFLAENMLKEFPEIEMATGVTPSEWFGNFTLVQGSNFFKATGQFAEKDYFKMFSFPLIEGNAEQALDGIGSIAISKDLAEKIFKTAENVVGKTMEVQIINFKYPVAVTAVFENLPTNSTEHFDMVLNWKMWQNMSDLAGRQVNWGNHGPNTYLVLKEGTNIDEFNKKIAGYIKSKRETSTVTLFAAKYSDRYLHGSYENGVQAGGRIEYVRLFSIIAIFILLIACINFMNLSTAKASRRVKEVGVKKAIGADRKSLIFQYLNESILLTLFSLVVALLLVLLVLPQFNDITGKQLSLNFDLSLVAMILVITFATGLLSGSYPALYLSKFNAAFVLKGGRISTSVGQLWARKGLVVFQFAMSVILIVSVVVVYQQVNYVQSKNLGYSKENVIHFDKEGKVVENQDAFLAEIRNIPGVVNASTIQSIVVGSQNSTQGVVWEGKNPEDNIRFEVVTVNYEEIETLGIQMLEGRSFSREFGADEEGVIFNESAIKVMGMEAPLGKTVNFWGGDKRIIGIVKDFHFESLHQKVNPLVIRLEPGKTLKVMVKLEAGKEKETLERLEAFYGEFNPGYSFEYSFLDQDYQAQYVAEQRVSSLSKYFAGFAILISCLGLFGLASFTAERRLKEIGIRKILGSSVWSIVWLLTSDFTKMVGAAILIALPISYYLTSNWLQDFAYSIELTIWYFAGAGIAAMIIAWVTVGVQTLRAARVNPADCLRYE</sequence>
<dbReference type="PANTHER" id="PTHR30572">
    <property type="entry name" value="MEMBRANE COMPONENT OF TRANSPORTER-RELATED"/>
    <property type="match status" value="1"/>
</dbReference>
<evidence type="ECO:0000256" key="1">
    <source>
        <dbReference type="ARBA" id="ARBA00004651"/>
    </source>
</evidence>
<evidence type="ECO:0000313" key="10">
    <source>
        <dbReference type="Proteomes" id="UP001302349"/>
    </source>
</evidence>
<keyword evidence="4 6" id="KW-1133">Transmembrane helix</keyword>
<evidence type="ECO:0000256" key="3">
    <source>
        <dbReference type="ARBA" id="ARBA00022692"/>
    </source>
</evidence>
<feature type="transmembrane region" description="Helical" evidence="6">
    <location>
        <begin position="499"/>
        <end position="524"/>
    </location>
</feature>
<feature type="domain" description="MacB-like periplasmic core" evidence="8">
    <location>
        <begin position="97"/>
        <end position="322"/>
    </location>
</feature>
<dbReference type="Pfam" id="PF12704">
    <property type="entry name" value="MacB_PCD"/>
    <property type="match status" value="2"/>
</dbReference>
<dbReference type="InterPro" id="IPR003838">
    <property type="entry name" value="ABC3_permease_C"/>
</dbReference>
<keyword evidence="3 6" id="KW-0812">Transmembrane</keyword>
<comment type="subcellular location">
    <subcellularLocation>
        <location evidence="1">Cell membrane</location>
        <topology evidence="1">Multi-pass membrane protein</topology>
    </subcellularLocation>
</comment>
<evidence type="ECO:0000256" key="2">
    <source>
        <dbReference type="ARBA" id="ARBA00022475"/>
    </source>
</evidence>
<protein>
    <submittedName>
        <fullName evidence="9">ABC transporter permease</fullName>
    </submittedName>
</protein>
<evidence type="ECO:0000256" key="4">
    <source>
        <dbReference type="ARBA" id="ARBA00022989"/>
    </source>
</evidence>
<feature type="transmembrane region" description="Helical" evidence="6">
    <location>
        <begin position="456"/>
        <end position="478"/>
    </location>
</feature>
<dbReference type="InterPro" id="IPR025857">
    <property type="entry name" value="MacB_PCD"/>
</dbReference>
<proteinExistence type="predicted"/>
<keyword evidence="5 6" id="KW-0472">Membrane</keyword>
<dbReference type="PANTHER" id="PTHR30572:SF18">
    <property type="entry name" value="ABC-TYPE MACROLIDE FAMILY EXPORT SYSTEM PERMEASE COMPONENT 2"/>
    <property type="match status" value="1"/>
</dbReference>
<feature type="transmembrane region" description="Helical" evidence="6">
    <location>
        <begin position="749"/>
        <end position="770"/>
    </location>
</feature>
<keyword evidence="2" id="KW-1003">Cell membrane</keyword>
<feature type="transmembrane region" description="Helical" evidence="6">
    <location>
        <begin position="790"/>
        <end position="812"/>
    </location>
</feature>
<dbReference type="InterPro" id="IPR047699">
    <property type="entry name" value="Permease_put_prefix"/>
</dbReference>
<feature type="domain" description="ABC3 transporter permease C-terminal" evidence="7">
    <location>
        <begin position="368"/>
        <end position="482"/>
    </location>
</feature>
<evidence type="ECO:0000256" key="5">
    <source>
        <dbReference type="ARBA" id="ARBA00023136"/>
    </source>
</evidence>
<accession>A0ABZ0IVL8</accession>
<feature type="transmembrane region" description="Helical" evidence="6">
    <location>
        <begin position="417"/>
        <end position="436"/>
    </location>
</feature>
<dbReference type="InterPro" id="IPR050250">
    <property type="entry name" value="Macrolide_Exporter_MacB"/>
</dbReference>
<evidence type="ECO:0000259" key="7">
    <source>
        <dbReference type="Pfam" id="PF02687"/>
    </source>
</evidence>
<feature type="domain" description="ABC3 transporter permease C-terminal" evidence="7">
    <location>
        <begin position="750"/>
        <end position="862"/>
    </location>
</feature>
<name>A0ABZ0IVL8_9BACT</name>
<feature type="transmembrane region" description="Helical" evidence="6">
    <location>
        <begin position="96"/>
        <end position="117"/>
    </location>
</feature>
<feature type="transmembrane region" description="Helical" evidence="6">
    <location>
        <begin position="832"/>
        <end position="852"/>
    </location>
</feature>
<organism evidence="9 10">
    <name type="scientific">Imperialibacter roseus</name>
    <dbReference type="NCBI Taxonomy" id="1324217"/>
    <lineage>
        <taxon>Bacteria</taxon>
        <taxon>Pseudomonadati</taxon>
        <taxon>Bacteroidota</taxon>
        <taxon>Cytophagia</taxon>
        <taxon>Cytophagales</taxon>
        <taxon>Flammeovirgaceae</taxon>
        <taxon>Imperialibacter</taxon>
    </lineage>
</organism>
<evidence type="ECO:0000313" key="9">
    <source>
        <dbReference type="EMBL" id="WOK08189.1"/>
    </source>
</evidence>
<dbReference type="NCBIfam" id="NF038404">
    <property type="entry name" value="perm_prefix_2"/>
    <property type="match status" value="1"/>
</dbReference>
<dbReference type="RefSeq" id="WP_317490834.1">
    <property type="nucleotide sequence ID" value="NZ_CP136051.1"/>
</dbReference>
<dbReference type="EMBL" id="CP136051">
    <property type="protein sequence ID" value="WOK08189.1"/>
    <property type="molecule type" value="Genomic_DNA"/>
</dbReference>
<keyword evidence="10" id="KW-1185">Reference proteome</keyword>
<feature type="domain" description="MacB-like periplasmic core" evidence="8">
    <location>
        <begin position="512"/>
        <end position="674"/>
    </location>
</feature>